<accession>A0A1X0SBH3</accession>
<feature type="region of interest" description="Disordered" evidence="1">
    <location>
        <begin position="378"/>
        <end position="411"/>
    </location>
</feature>
<dbReference type="InterPro" id="IPR011021">
    <property type="entry name" value="Arrestin-like_N"/>
</dbReference>
<gene>
    <name evidence="3" type="ORF">BCV71DRAFT_225093</name>
</gene>
<dbReference type="InterPro" id="IPR014752">
    <property type="entry name" value="Arrestin-like_C"/>
</dbReference>
<dbReference type="AlphaFoldDB" id="A0A1X0SBH3"/>
<dbReference type="EMBL" id="KV921278">
    <property type="protein sequence ID" value="ORE21498.1"/>
    <property type="molecule type" value="Genomic_DNA"/>
</dbReference>
<dbReference type="InterPro" id="IPR050357">
    <property type="entry name" value="Arrestin_domain-protein"/>
</dbReference>
<dbReference type="SMART" id="SM01017">
    <property type="entry name" value="Arrestin_C"/>
    <property type="match status" value="1"/>
</dbReference>
<dbReference type="InterPro" id="IPR014756">
    <property type="entry name" value="Ig_E-set"/>
</dbReference>
<name>A0A1X0SBH3_RHIZD</name>
<evidence type="ECO:0000256" key="1">
    <source>
        <dbReference type="SAM" id="MobiDB-lite"/>
    </source>
</evidence>
<proteinExistence type="predicted"/>
<dbReference type="PANTHER" id="PTHR11188:SF17">
    <property type="entry name" value="FI21816P1"/>
    <property type="match status" value="1"/>
</dbReference>
<reference evidence="3 4" key="1">
    <citation type="journal article" date="2016" name="Proc. Natl. Acad. Sci. U.S.A.">
        <title>Lipid metabolic changes in an early divergent fungus govern the establishment of a mutualistic symbiosis with endobacteria.</title>
        <authorList>
            <person name="Lastovetsky O.A."/>
            <person name="Gaspar M.L."/>
            <person name="Mondo S.J."/>
            <person name="LaButti K.M."/>
            <person name="Sandor L."/>
            <person name="Grigoriev I.V."/>
            <person name="Henry S.A."/>
            <person name="Pawlowska T.E."/>
        </authorList>
    </citation>
    <scope>NUCLEOTIDE SEQUENCE [LARGE SCALE GENOMIC DNA]</scope>
    <source>
        <strain evidence="3 4">ATCC 11559</strain>
    </source>
</reference>
<dbReference type="VEuPathDB" id="FungiDB:BCV72DRAFT_111964"/>
<dbReference type="InterPro" id="IPR011022">
    <property type="entry name" value="Arrestin_C-like"/>
</dbReference>
<protein>
    <recommendedName>
        <fullName evidence="2">Arrestin C-terminal-like domain-containing protein</fullName>
    </recommendedName>
</protein>
<dbReference type="GO" id="GO:0005737">
    <property type="term" value="C:cytoplasm"/>
    <property type="evidence" value="ECO:0007669"/>
    <property type="project" value="TreeGrafter"/>
</dbReference>
<evidence type="ECO:0000313" key="4">
    <source>
        <dbReference type="Proteomes" id="UP000242381"/>
    </source>
</evidence>
<evidence type="ECO:0000313" key="3">
    <source>
        <dbReference type="EMBL" id="ORE21498.1"/>
    </source>
</evidence>
<feature type="domain" description="Arrestin C-terminal-like" evidence="2">
    <location>
        <begin position="164"/>
        <end position="285"/>
    </location>
</feature>
<evidence type="ECO:0000259" key="2">
    <source>
        <dbReference type="SMART" id="SM01017"/>
    </source>
</evidence>
<dbReference type="SUPFAM" id="SSF81296">
    <property type="entry name" value="E set domains"/>
    <property type="match status" value="2"/>
</dbReference>
<dbReference type="Gene3D" id="2.60.40.640">
    <property type="match status" value="2"/>
</dbReference>
<dbReference type="PANTHER" id="PTHR11188">
    <property type="entry name" value="ARRESTIN DOMAIN CONTAINING PROTEIN"/>
    <property type="match status" value="1"/>
</dbReference>
<feature type="compositionally biased region" description="Polar residues" evidence="1">
    <location>
        <begin position="398"/>
        <end position="411"/>
    </location>
</feature>
<organism evidence="3 4">
    <name type="scientific">Rhizopus microsporus</name>
    <dbReference type="NCBI Taxonomy" id="58291"/>
    <lineage>
        <taxon>Eukaryota</taxon>
        <taxon>Fungi</taxon>
        <taxon>Fungi incertae sedis</taxon>
        <taxon>Mucoromycota</taxon>
        <taxon>Mucoromycotina</taxon>
        <taxon>Mucoromycetes</taxon>
        <taxon>Mucorales</taxon>
        <taxon>Mucorineae</taxon>
        <taxon>Rhizopodaceae</taxon>
        <taxon>Rhizopus</taxon>
    </lineage>
</organism>
<dbReference type="GO" id="GO:0015031">
    <property type="term" value="P:protein transport"/>
    <property type="evidence" value="ECO:0007669"/>
    <property type="project" value="TreeGrafter"/>
</dbReference>
<dbReference type="VEuPathDB" id="FungiDB:BCV72DRAFT_111965"/>
<dbReference type="Pfam" id="PF00339">
    <property type="entry name" value="Arrestin_N"/>
    <property type="match status" value="1"/>
</dbReference>
<dbReference type="Pfam" id="PF02752">
    <property type="entry name" value="Arrestin_C"/>
    <property type="match status" value="1"/>
</dbReference>
<sequence length="552" mass="61661">MMKKSNEFSIYLGDKKYYFPGETLQGQIILDLSKPIDVQHITLTFKGLIEGQGEKVVLMNESKVLALPKKAGQKYSVFSGNQIHTFDFEFKIPDNNNLPSSVKIPKIVDISYTLTAVHKKPKLKLSSTLPAAVKKIKVLDLINIEQLDFKNEINTCCDIGFLNNGLLTQWNIKCPKSAFTPGDIIPIDCNMRHFPPMDKAKALKVSLVQVIYKTNNPKIIDKRVIVDSCVDINTTDSSCQCSTVSLKIPPNTPPTIFPLNGRIISVSYFLKAELNMKGVKSTIQFQETYSQESIILIGAYPTSNGLIDWVDNKVEETTEYSSSTEIMSPNIANFSRLSLDSIAIRPILEEKSFVCSEPSELGLPVLSSKSVDRKVQRRYTDGHKSTPNLPTPDCYRSIPSTSLPDLQQPTSIDIKPLGRLTEEETITSPYLSPRLKHTDMTLQEDDIISHNSTKASKGSVTFLDSLVMMNHKDNIVLHAPHEIGPNDIIHRKEVPDLLRQDTMSTSSSNELLDYSNHSATNSDTTIIFSSLTSDRGILTEKVESPQRKEIHT</sequence>
<dbReference type="Proteomes" id="UP000242381">
    <property type="component" value="Unassembled WGS sequence"/>
</dbReference>